<keyword evidence="1" id="KW-0001">2Fe-2S</keyword>
<dbReference type="AlphaFoldDB" id="A0A1H1R5M1"/>
<keyword evidence="2" id="KW-0479">Metal-binding</keyword>
<dbReference type="GO" id="GO:0016705">
    <property type="term" value="F:oxidoreductase activity, acting on paired donors, with incorporation or reduction of molecular oxygen"/>
    <property type="evidence" value="ECO:0007669"/>
    <property type="project" value="UniProtKB-ARBA"/>
</dbReference>
<dbReference type="PROSITE" id="PS51296">
    <property type="entry name" value="RIESKE"/>
    <property type="match status" value="1"/>
</dbReference>
<evidence type="ECO:0000256" key="3">
    <source>
        <dbReference type="ARBA" id="ARBA00023004"/>
    </source>
</evidence>
<dbReference type="Proteomes" id="UP000198983">
    <property type="component" value="Chromosome I"/>
</dbReference>
<reference evidence="6 7" key="1">
    <citation type="submission" date="2016-10" db="EMBL/GenBank/DDBJ databases">
        <authorList>
            <person name="de Groot N.N."/>
        </authorList>
    </citation>
    <scope>NUCLEOTIDE SEQUENCE [LARGE SCALE GENOMIC DNA]</scope>
    <source>
        <strain evidence="6 7">DSM 22024</strain>
    </source>
</reference>
<keyword evidence="6" id="KW-0223">Dioxygenase</keyword>
<dbReference type="RefSeq" id="WP_092653053.1">
    <property type="nucleotide sequence ID" value="NZ_LT629732.1"/>
</dbReference>
<dbReference type="GO" id="GO:0004497">
    <property type="term" value="F:monooxygenase activity"/>
    <property type="evidence" value="ECO:0007669"/>
    <property type="project" value="UniProtKB-ARBA"/>
</dbReference>
<organism evidence="6 7">
    <name type="scientific">Actinopolymorpha singaporensis</name>
    <dbReference type="NCBI Taxonomy" id="117157"/>
    <lineage>
        <taxon>Bacteria</taxon>
        <taxon>Bacillati</taxon>
        <taxon>Actinomycetota</taxon>
        <taxon>Actinomycetes</taxon>
        <taxon>Propionibacteriales</taxon>
        <taxon>Actinopolymorphaceae</taxon>
        <taxon>Actinopolymorpha</taxon>
    </lineage>
</organism>
<evidence type="ECO:0000256" key="1">
    <source>
        <dbReference type="ARBA" id="ARBA00022714"/>
    </source>
</evidence>
<sequence length="157" mass="17373">MPKHVVAQVDDIPPGQRKIVSVEGRSIGVFNLGGDFFAIRNQCPHEGGPLCEGVVSGLVSSRTPGEYDYVRRGEIVRCPWHQWEFDIRSGRSWFDPAKTRVATYETSVETTTGTSVETEGGATACEADLDAAGYQRGPYEAETYRVEVDRRLVVLHL</sequence>
<evidence type="ECO:0000256" key="4">
    <source>
        <dbReference type="ARBA" id="ARBA00023014"/>
    </source>
</evidence>
<dbReference type="GO" id="GO:0051537">
    <property type="term" value="F:2 iron, 2 sulfur cluster binding"/>
    <property type="evidence" value="ECO:0007669"/>
    <property type="project" value="UniProtKB-KW"/>
</dbReference>
<evidence type="ECO:0000259" key="5">
    <source>
        <dbReference type="PROSITE" id="PS51296"/>
    </source>
</evidence>
<dbReference type="STRING" id="117157.SAMN04489717_2283"/>
<keyword evidence="7" id="KW-1185">Reference proteome</keyword>
<gene>
    <name evidence="6" type="ORF">SAMN04489717_2283</name>
</gene>
<dbReference type="GO" id="GO:0046872">
    <property type="term" value="F:metal ion binding"/>
    <property type="evidence" value="ECO:0007669"/>
    <property type="project" value="UniProtKB-KW"/>
</dbReference>
<dbReference type="InterPro" id="IPR036922">
    <property type="entry name" value="Rieske_2Fe-2S_sf"/>
</dbReference>
<evidence type="ECO:0000256" key="2">
    <source>
        <dbReference type="ARBA" id="ARBA00022723"/>
    </source>
</evidence>
<keyword evidence="3" id="KW-0408">Iron</keyword>
<keyword evidence="6" id="KW-0560">Oxidoreductase</keyword>
<evidence type="ECO:0000313" key="6">
    <source>
        <dbReference type="EMBL" id="SDS30930.1"/>
    </source>
</evidence>
<dbReference type="PANTHER" id="PTHR21496">
    <property type="entry name" value="FERREDOXIN-RELATED"/>
    <property type="match status" value="1"/>
</dbReference>
<dbReference type="GO" id="GO:0051213">
    <property type="term" value="F:dioxygenase activity"/>
    <property type="evidence" value="ECO:0007669"/>
    <property type="project" value="UniProtKB-KW"/>
</dbReference>
<dbReference type="Gene3D" id="2.102.10.10">
    <property type="entry name" value="Rieske [2Fe-2S] iron-sulphur domain"/>
    <property type="match status" value="1"/>
</dbReference>
<dbReference type="SUPFAM" id="SSF50022">
    <property type="entry name" value="ISP domain"/>
    <property type="match status" value="1"/>
</dbReference>
<protein>
    <submittedName>
        <fullName evidence="6">Ferredoxin subunit of nitrite reductase or a ring-hydroxylating dioxygenase</fullName>
    </submittedName>
</protein>
<evidence type="ECO:0000313" key="7">
    <source>
        <dbReference type="Proteomes" id="UP000198983"/>
    </source>
</evidence>
<dbReference type="OrthoDB" id="9795104at2"/>
<proteinExistence type="predicted"/>
<dbReference type="Pfam" id="PF00355">
    <property type="entry name" value="Rieske"/>
    <property type="match status" value="1"/>
</dbReference>
<dbReference type="InterPro" id="IPR017941">
    <property type="entry name" value="Rieske_2Fe-2S"/>
</dbReference>
<feature type="domain" description="Rieske" evidence="5">
    <location>
        <begin position="4"/>
        <end position="115"/>
    </location>
</feature>
<keyword evidence="4" id="KW-0411">Iron-sulfur</keyword>
<name>A0A1H1R5M1_9ACTN</name>
<accession>A0A1H1R5M1</accession>
<dbReference type="EMBL" id="LT629732">
    <property type="protein sequence ID" value="SDS30930.1"/>
    <property type="molecule type" value="Genomic_DNA"/>
</dbReference>
<dbReference type="PANTHER" id="PTHR21496:SF23">
    <property type="entry name" value="3-PHENYLPROPIONATE_CINNAMIC ACID DIOXYGENASE FERREDOXIN SUBUNIT"/>
    <property type="match status" value="1"/>
</dbReference>